<dbReference type="SUPFAM" id="SSF48264">
    <property type="entry name" value="Cytochrome P450"/>
    <property type="match status" value="1"/>
</dbReference>
<dbReference type="PRINTS" id="PR00359">
    <property type="entry name" value="BP450"/>
</dbReference>
<evidence type="ECO:0000256" key="6">
    <source>
        <dbReference type="ARBA" id="ARBA00023033"/>
    </source>
</evidence>
<dbReference type="Gene3D" id="1.10.630.10">
    <property type="entry name" value="Cytochrome P450"/>
    <property type="match status" value="1"/>
</dbReference>
<evidence type="ECO:0000313" key="9">
    <source>
        <dbReference type="Proteomes" id="UP001601521"/>
    </source>
</evidence>
<keyword evidence="2 7" id="KW-0349">Heme</keyword>
<dbReference type="Proteomes" id="UP001601521">
    <property type="component" value="Unassembled WGS sequence"/>
</dbReference>
<comment type="similarity">
    <text evidence="1 7">Belongs to the cytochrome P450 family.</text>
</comment>
<evidence type="ECO:0000256" key="7">
    <source>
        <dbReference type="RuleBase" id="RU000461"/>
    </source>
</evidence>
<dbReference type="PROSITE" id="PS00086">
    <property type="entry name" value="CYTOCHROME_P450"/>
    <property type="match status" value="1"/>
</dbReference>
<gene>
    <name evidence="8" type="ORF">ACFYTH_24815</name>
</gene>
<keyword evidence="4 7" id="KW-0560">Oxidoreductase</keyword>
<accession>A0ABW6NN60</accession>
<dbReference type="InterPro" id="IPR001128">
    <property type="entry name" value="Cyt_P450"/>
</dbReference>
<dbReference type="InterPro" id="IPR036396">
    <property type="entry name" value="Cyt_P450_sf"/>
</dbReference>
<dbReference type="InterPro" id="IPR017972">
    <property type="entry name" value="Cyt_P450_CS"/>
</dbReference>
<evidence type="ECO:0000256" key="1">
    <source>
        <dbReference type="ARBA" id="ARBA00010617"/>
    </source>
</evidence>
<dbReference type="PANTHER" id="PTHR46696:SF1">
    <property type="entry name" value="CYTOCHROME P450 YJIB-RELATED"/>
    <property type="match status" value="1"/>
</dbReference>
<keyword evidence="9" id="KW-1185">Reference proteome</keyword>
<dbReference type="Pfam" id="PF00067">
    <property type="entry name" value="p450"/>
    <property type="match status" value="1"/>
</dbReference>
<evidence type="ECO:0000313" key="8">
    <source>
        <dbReference type="EMBL" id="MFF0456596.1"/>
    </source>
</evidence>
<evidence type="ECO:0000256" key="2">
    <source>
        <dbReference type="ARBA" id="ARBA00022617"/>
    </source>
</evidence>
<keyword evidence="5 7" id="KW-0408">Iron</keyword>
<dbReference type="InterPro" id="IPR002397">
    <property type="entry name" value="Cyt_P450_B"/>
</dbReference>
<evidence type="ECO:0000256" key="3">
    <source>
        <dbReference type="ARBA" id="ARBA00022723"/>
    </source>
</evidence>
<evidence type="ECO:0000256" key="5">
    <source>
        <dbReference type="ARBA" id="ARBA00023004"/>
    </source>
</evidence>
<reference evidence="8 9" key="1">
    <citation type="submission" date="2024-10" db="EMBL/GenBank/DDBJ databases">
        <title>The Natural Products Discovery Center: Release of the First 8490 Sequenced Strains for Exploring Actinobacteria Biosynthetic Diversity.</title>
        <authorList>
            <person name="Kalkreuter E."/>
            <person name="Kautsar S.A."/>
            <person name="Yang D."/>
            <person name="Bader C.D."/>
            <person name="Teijaro C.N."/>
            <person name="Fluegel L."/>
            <person name="Davis C.M."/>
            <person name="Simpson J.R."/>
            <person name="Lauterbach L."/>
            <person name="Steele A.D."/>
            <person name="Gui C."/>
            <person name="Meng S."/>
            <person name="Li G."/>
            <person name="Viehrig K."/>
            <person name="Ye F."/>
            <person name="Su P."/>
            <person name="Kiefer A.F."/>
            <person name="Nichols A."/>
            <person name="Cepeda A.J."/>
            <person name="Yan W."/>
            <person name="Fan B."/>
            <person name="Jiang Y."/>
            <person name="Adhikari A."/>
            <person name="Zheng C.-J."/>
            <person name="Schuster L."/>
            <person name="Cowan T.M."/>
            <person name="Smanski M.J."/>
            <person name="Chevrette M.G."/>
            <person name="De Carvalho L.P.S."/>
            <person name="Shen B."/>
        </authorList>
    </citation>
    <scope>NUCLEOTIDE SEQUENCE [LARGE SCALE GENOMIC DNA]</scope>
    <source>
        <strain evidence="8 9">NPDC004550</strain>
    </source>
</reference>
<dbReference type="EMBL" id="JBIALX010000011">
    <property type="protein sequence ID" value="MFF0456596.1"/>
    <property type="molecule type" value="Genomic_DNA"/>
</dbReference>
<evidence type="ECO:0000256" key="4">
    <source>
        <dbReference type="ARBA" id="ARBA00023002"/>
    </source>
</evidence>
<comment type="caution">
    <text evidence="8">The sequence shown here is derived from an EMBL/GenBank/DDBJ whole genome shotgun (WGS) entry which is preliminary data.</text>
</comment>
<dbReference type="PRINTS" id="PR00385">
    <property type="entry name" value="P450"/>
</dbReference>
<proteinExistence type="inferred from homology"/>
<protein>
    <submittedName>
        <fullName evidence="8">Cytochrome P450</fullName>
    </submittedName>
</protein>
<dbReference type="PANTHER" id="PTHR46696">
    <property type="entry name" value="P450, PUTATIVE (EUROFUNG)-RELATED"/>
    <property type="match status" value="1"/>
</dbReference>
<keyword evidence="3 7" id="KW-0479">Metal-binding</keyword>
<dbReference type="RefSeq" id="WP_387253473.1">
    <property type="nucleotide sequence ID" value="NZ_JBIALX010000011.1"/>
</dbReference>
<keyword evidence="6 7" id="KW-0503">Monooxygenase</keyword>
<name>A0ABW6NN60_9NOCA</name>
<organism evidence="8 9">
    <name type="scientific">Nocardia africana</name>
    <dbReference type="NCBI Taxonomy" id="134964"/>
    <lineage>
        <taxon>Bacteria</taxon>
        <taxon>Bacillati</taxon>
        <taxon>Actinomycetota</taxon>
        <taxon>Actinomycetes</taxon>
        <taxon>Mycobacteriales</taxon>
        <taxon>Nocardiaceae</taxon>
        <taxon>Nocardia</taxon>
    </lineage>
</organism>
<sequence length="402" mass="43748">MTDPIPLDASFMADPHSLYDRLRPLGPAHRVRLRSGLPAWLVTDHAHARALLGDARLSKDHRRTQARLEQAGAAGARGRSVLVAHMHNSDPPEHTRLRRLVGKAFTLRRVQSWRPRIEEITAALLDDLATRTEADLVASFAMPLPVAVICELLGVPFADRDHFLAWIDALMSGPNTVVADSGGGDQISVVEAIENYLTELIAAKRRTAGDDLLSTLVHLVDDGDQLTESELLAMSFLLLVAGHETTVNLIANGILALLSEPGRAVAVNSDPTLVPAVVEEVLRYQGPVNLATARLTVAPVRVGAVEIPAGEFVLISLAAANRDPGRFDRAAQFLPRRGENGHLAFGHGIHFCLGAPLARLEAEIAYTGLLGRFPEMRLVDEPARWRTDTQMRALAELPVRLR</sequence>
<dbReference type="CDD" id="cd11029">
    <property type="entry name" value="CYP107-like"/>
    <property type="match status" value="1"/>
</dbReference>